<dbReference type="CDD" id="cd00090">
    <property type="entry name" value="HTH_ARSR"/>
    <property type="match status" value="1"/>
</dbReference>
<gene>
    <name evidence="5" type="ORF">CLV52_0195</name>
</gene>
<evidence type="ECO:0000256" key="1">
    <source>
        <dbReference type="ARBA" id="ARBA00023015"/>
    </source>
</evidence>
<dbReference type="AlphaFoldDB" id="A0A4R7FPJ0"/>
<evidence type="ECO:0000313" key="5">
    <source>
        <dbReference type="EMBL" id="TDS79660.1"/>
    </source>
</evidence>
<keyword evidence="1" id="KW-0805">Transcription regulation</keyword>
<sequence length="153" mass="16417">MVPDAGRAYAPLVADLFDVIADPTRRELLRALLARTESPEGGGEASVGQLVSELGLSQPTVSKHLKTLREFAIVSVREQGQHRYYRLEPASLEPLAEWLGAFIKPAVAAGQPVHEDAQEVVRLAPVYPLAPRARGAAVRIGATAAAVVGRLRH</sequence>
<keyword evidence="2 5" id="KW-0238">DNA-binding</keyword>
<dbReference type="EMBL" id="SOAM01000001">
    <property type="protein sequence ID" value="TDS79660.1"/>
    <property type="molecule type" value="Genomic_DNA"/>
</dbReference>
<evidence type="ECO:0000259" key="4">
    <source>
        <dbReference type="PROSITE" id="PS50987"/>
    </source>
</evidence>
<dbReference type="SUPFAM" id="SSF46785">
    <property type="entry name" value="Winged helix' DNA-binding domain"/>
    <property type="match status" value="1"/>
</dbReference>
<dbReference type="PANTHER" id="PTHR33154">
    <property type="entry name" value="TRANSCRIPTIONAL REGULATOR, ARSR FAMILY"/>
    <property type="match status" value="1"/>
</dbReference>
<dbReference type="Pfam" id="PF12840">
    <property type="entry name" value="HTH_20"/>
    <property type="match status" value="1"/>
</dbReference>
<accession>A0A4R7FPJ0</accession>
<dbReference type="PROSITE" id="PS50987">
    <property type="entry name" value="HTH_ARSR_2"/>
    <property type="match status" value="1"/>
</dbReference>
<evidence type="ECO:0000256" key="3">
    <source>
        <dbReference type="ARBA" id="ARBA00023163"/>
    </source>
</evidence>
<dbReference type="InterPro" id="IPR011991">
    <property type="entry name" value="ArsR-like_HTH"/>
</dbReference>
<dbReference type="InterPro" id="IPR051081">
    <property type="entry name" value="HTH_MetalResp_TranReg"/>
</dbReference>
<proteinExistence type="predicted"/>
<evidence type="ECO:0000256" key="2">
    <source>
        <dbReference type="ARBA" id="ARBA00023125"/>
    </source>
</evidence>
<keyword evidence="6" id="KW-1185">Reference proteome</keyword>
<dbReference type="InterPro" id="IPR001845">
    <property type="entry name" value="HTH_ArsR_DNA-bd_dom"/>
</dbReference>
<dbReference type="PANTHER" id="PTHR33154:SF33">
    <property type="entry name" value="TRANSCRIPTIONAL REPRESSOR SDPR"/>
    <property type="match status" value="1"/>
</dbReference>
<keyword evidence="3" id="KW-0804">Transcription</keyword>
<organism evidence="5 6">
    <name type="scientific">Amnibacterium kyonggiense</name>
    <dbReference type="NCBI Taxonomy" id="595671"/>
    <lineage>
        <taxon>Bacteria</taxon>
        <taxon>Bacillati</taxon>
        <taxon>Actinomycetota</taxon>
        <taxon>Actinomycetes</taxon>
        <taxon>Micrococcales</taxon>
        <taxon>Microbacteriaceae</taxon>
        <taxon>Amnibacterium</taxon>
    </lineage>
</organism>
<feature type="domain" description="HTH arsR-type" evidence="4">
    <location>
        <begin position="5"/>
        <end position="107"/>
    </location>
</feature>
<evidence type="ECO:0000313" key="6">
    <source>
        <dbReference type="Proteomes" id="UP000295344"/>
    </source>
</evidence>
<reference evidence="5 6" key="1">
    <citation type="submission" date="2019-03" db="EMBL/GenBank/DDBJ databases">
        <title>Genomic Encyclopedia of Archaeal and Bacterial Type Strains, Phase II (KMG-II): from individual species to whole genera.</title>
        <authorList>
            <person name="Goeker M."/>
        </authorList>
    </citation>
    <scope>NUCLEOTIDE SEQUENCE [LARGE SCALE GENOMIC DNA]</scope>
    <source>
        <strain evidence="5 6">DSM 24782</strain>
    </source>
</reference>
<comment type="caution">
    <text evidence="5">The sequence shown here is derived from an EMBL/GenBank/DDBJ whole genome shotgun (WGS) entry which is preliminary data.</text>
</comment>
<dbReference type="SMART" id="SM00418">
    <property type="entry name" value="HTH_ARSR"/>
    <property type="match status" value="1"/>
</dbReference>
<dbReference type="Gene3D" id="1.10.10.10">
    <property type="entry name" value="Winged helix-like DNA-binding domain superfamily/Winged helix DNA-binding domain"/>
    <property type="match status" value="1"/>
</dbReference>
<name>A0A4R7FPJ0_9MICO</name>
<dbReference type="Proteomes" id="UP000295344">
    <property type="component" value="Unassembled WGS sequence"/>
</dbReference>
<dbReference type="InterPro" id="IPR036390">
    <property type="entry name" value="WH_DNA-bd_sf"/>
</dbReference>
<dbReference type="GO" id="GO:0003700">
    <property type="term" value="F:DNA-binding transcription factor activity"/>
    <property type="evidence" value="ECO:0007669"/>
    <property type="project" value="InterPro"/>
</dbReference>
<dbReference type="NCBIfam" id="NF033788">
    <property type="entry name" value="HTH_metalloreg"/>
    <property type="match status" value="1"/>
</dbReference>
<protein>
    <submittedName>
        <fullName evidence="5">DNA-binding transcriptional ArsR family regulator</fullName>
    </submittedName>
</protein>
<dbReference type="GO" id="GO:0003677">
    <property type="term" value="F:DNA binding"/>
    <property type="evidence" value="ECO:0007669"/>
    <property type="project" value="UniProtKB-KW"/>
</dbReference>
<dbReference type="InterPro" id="IPR036388">
    <property type="entry name" value="WH-like_DNA-bd_sf"/>
</dbReference>